<gene>
    <name evidence="1" type="ORF">SAMN03084138_04776</name>
</gene>
<dbReference type="Proteomes" id="UP000182692">
    <property type="component" value="Unassembled WGS sequence"/>
</dbReference>
<name>A0A1I5XN26_9GAMM</name>
<evidence type="ECO:0000313" key="2">
    <source>
        <dbReference type="Proteomes" id="UP000182692"/>
    </source>
</evidence>
<dbReference type="SUPFAM" id="SSF141868">
    <property type="entry name" value="EAL domain-like"/>
    <property type="match status" value="1"/>
</dbReference>
<accession>A0A1I5XN26</accession>
<evidence type="ECO:0000313" key="1">
    <source>
        <dbReference type="EMBL" id="SFQ33371.1"/>
    </source>
</evidence>
<proteinExistence type="predicted"/>
<dbReference type="EMBL" id="FOWR01000069">
    <property type="protein sequence ID" value="SFQ33371.1"/>
    <property type="molecule type" value="Genomic_DNA"/>
</dbReference>
<sequence length="210" mass="23958">MAIPSKGLFYKRVTHHAIIGYDYQMALPNLFAPNFDDSVDMICGYILRTYKSARKVKRDMHRALRFGVNSKLSLDAIHSVGSINPQNVKNFAQKFDIDIFLDVDDRCLENGMLFESCKRLKESGFSRVYVNAGMGLMLFPEHVLDLCDGVKLSNSFFLETFKGDRKFLTDCLVYLCKRHKGDIIVDGVNNHQSYAFLSNFPVAMSGSYFF</sequence>
<organism evidence="1 2">
    <name type="scientific">Enterovibrio norvegicus DSM 15893</name>
    <dbReference type="NCBI Taxonomy" id="1121869"/>
    <lineage>
        <taxon>Bacteria</taxon>
        <taxon>Pseudomonadati</taxon>
        <taxon>Pseudomonadota</taxon>
        <taxon>Gammaproteobacteria</taxon>
        <taxon>Vibrionales</taxon>
        <taxon>Vibrionaceae</taxon>
        <taxon>Enterovibrio</taxon>
    </lineage>
</organism>
<evidence type="ECO:0008006" key="3">
    <source>
        <dbReference type="Google" id="ProtNLM"/>
    </source>
</evidence>
<dbReference type="GeneID" id="35869583"/>
<dbReference type="AlphaFoldDB" id="A0A1I5XN26"/>
<dbReference type="RefSeq" id="WP_241814521.1">
    <property type="nucleotide sequence ID" value="NZ_FOWR01000069.1"/>
</dbReference>
<reference evidence="1 2" key="1">
    <citation type="submission" date="2016-10" db="EMBL/GenBank/DDBJ databases">
        <authorList>
            <person name="de Groot N.N."/>
        </authorList>
    </citation>
    <scope>NUCLEOTIDE SEQUENCE [LARGE SCALE GENOMIC DNA]</scope>
    <source>
        <strain evidence="1 2">DSM 15893</strain>
    </source>
</reference>
<protein>
    <recommendedName>
        <fullName evidence="3">EAL domain-containing protein</fullName>
    </recommendedName>
</protein>
<dbReference type="InterPro" id="IPR035919">
    <property type="entry name" value="EAL_sf"/>
</dbReference>